<dbReference type="PANTHER" id="PTHR13068">
    <property type="entry name" value="CGI-12 PROTEIN-RELATED"/>
    <property type="match status" value="1"/>
</dbReference>
<comment type="similarity">
    <text evidence="1">Belongs to the mTERF family.</text>
</comment>
<dbReference type="SMART" id="SM00733">
    <property type="entry name" value="Mterf"/>
    <property type="match status" value="7"/>
</dbReference>
<feature type="compositionally biased region" description="Low complexity" evidence="3">
    <location>
        <begin position="561"/>
        <end position="575"/>
    </location>
</feature>
<protein>
    <recommendedName>
        <fullName evidence="6">mTERF domain-containing protein, mitochondrial</fullName>
    </recommendedName>
</protein>
<proteinExistence type="inferred from homology"/>
<evidence type="ECO:0000256" key="3">
    <source>
        <dbReference type="SAM" id="MobiDB-lite"/>
    </source>
</evidence>
<dbReference type="GO" id="GO:0003676">
    <property type="term" value="F:nucleic acid binding"/>
    <property type="evidence" value="ECO:0007669"/>
    <property type="project" value="InterPro"/>
</dbReference>
<gene>
    <name evidence="5" type="ORF">ALAG00032_LOCUS5435</name>
</gene>
<dbReference type="InterPro" id="IPR003690">
    <property type="entry name" value="MTERF"/>
</dbReference>
<dbReference type="Pfam" id="PF02536">
    <property type="entry name" value="mTERF"/>
    <property type="match status" value="1"/>
</dbReference>
<feature type="signal peptide" evidence="4">
    <location>
        <begin position="1"/>
        <end position="19"/>
    </location>
</feature>
<evidence type="ECO:0000313" key="5">
    <source>
        <dbReference type="EMBL" id="CAE0364694.1"/>
    </source>
</evidence>
<feature type="compositionally biased region" description="Pro residues" evidence="3">
    <location>
        <begin position="577"/>
        <end position="586"/>
    </location>
</feature>
<keyword evidence="4" id="KW-0732">Signal</keyword>
<dbReference type="EMBL" id="HBIJ01007698">
    <property type="protein sequence ID" value="CAE0364694.1"/>
    <property type="molecule type" value="Transcribed_RNA"/>
</dbReference>
<dbReference type="PANTHER" id="PTHR13068:SF173">
    <property type="entry name" value="EMB|CAB62602.1"/>
    <property type="match status" value="1"/>
</dbReference>
<feature type="region of interest" description="Disordered" evidence="3">
    <location>
        <begin position="548"/>
        <end position="586"/>
    </location>
</feature>
<reference evidence="5" key="1">
    <citation type="submission" date="2021-01" db="EMBL/GenBank/DDBJ databases">
        <authorList>
            <person name="Corre E."/>
            <person name="Pelletier E."/>
            <person name="Niang G."/>
            <person name="Scheremetjew M."/>
            <person name="Finn R."/>
            <person name="Kale V."/>
            <person name="Holt S."/>
            <person name="Cochrane G."/>
            <person name="Meng A."/>
            <person name="Brown T."/>
            <person name="Cohen L."/>
        </authorList>
    </citation>
    <scope>NUCLEOTIDE SEQUENCE</scope>
    <source>
        <strain evidence="5">CCMP1510</strain>
    </source>
</reference>
<evidence type="ECO:0000256" key="4">
    <source>
        <dbReference type="SAM" id="SignalP"/>
    </source>
</evidence>
<evidence type="ECO:0000256" key="2">
    <source>
        <dbReference type="ARBA" id="ARBA00022946"/>
    </source>
</evidence>
<dbReference type="AlphaFoldDB" id="A0A7S3JTN4"/>
<feature type="chain" id="PRO_5031075173" description="mTERF domain-containing protein, mitochondrial" evidence="4">
    <location>
        <begin position="20"/>
        <end position="586"/>
    </location>
</feature>
<dbReference type="InterPro" id="IPR038538">
    <property type="entry name" value="MTERF_sf"/>
</dbReference>
<dbReference type="Gene3D" id="1.25.70.10">
    <property type="entry name" value="Transcription termination factor 3, mitochondrial"/>
    <property type="match status" value="2"/>
</dbReference>
<organism evidence="5">
    <name type="scientific">Aureoumbra lagunensis</name>
    <dbReference type="NCBI Taxonomy" id="44058"/>
    <lineage>
        <taxon>Eukaryota</taxon>
        <taxon>Sar</taxon>
        <taxon>Stramenopiles</taxon>
        <taxon>Ochrophyta</taxon>
        <taxon>Pelagophyceae</taxon>
        <taxon>Pelagomonadales</taxon>
        <taxon>Aureoumbra</taxon>
    </lineage>
</organism>
<evidence type="ECO:0008006" key="6">
    <source>
        <dbReference type="Google" id="ProtNLM"/>
    </source>
</evidence>
<name>A0A7S3JTN4_9STRA</name>
<accession>A0A7S3JTN4</accession>
<keyword evidence="2" id="KW-0809">Transit peptide</keyword>
<sequence>MSRIRCILLIFALLRICATFSPSDSNRKYHQRKISLFCTVELREILLEGGASETEVTEMAMKLGSIPGESIIEGAYLAAEALTKRGFSGGEIATILGQSPRQLCAPGAVDDIAASLDFLSEEAGLKNRELRRIAKLRPQILVKKPKLSVFRDTGACPAVLATVAGGPIFNIRNSTCSPVDIIRDIIFFLQGVGFRDRRIKELLVRWPQILTIEMPQLLAVTDFLSSNVGFSTPALREKYPQFYQNTAPLSALYRQAPWLLAASVGSQLRPVTNFLRHDAGVQRLDIVISAFPRCFLLDPDRELRPRLYALKKYGVTEPGKIIETFPLVLGLDVSEQTDPVIHFWLNEIGIHRDDIPKICRAFPSLLGVDVQTMQKSIDFLREIGVQNIARFVTRLPPVLAYDVESILRPKMTFAVQNALSIYDVVRFPAYFSYPLDQVIEPRAAFLQRHRPIDHKSSDAFKTAKRVTQNKSTKRPSYTYYSNTPIPLASIGLSRVLTPSDDAFAKLANASPQEYAKFKQRFLQQRQQSTSLSATKNAAATVERKENTLSFSDSLNKRRAISSSSSSSTSSSDSSSLPFPPLLRFPQ</sequence>
<evidence type="ECO:0000256" key="1">
    <source>
        <dbReference type="ARBA" id="ARBA00007692"/>
    </source>
</evidence>